<keyword evidence="3" id="KW-1185">Reference proteome</keyword>
<proteinExistence type="predicted"/>
<evidence type="ECO:0000313" key="3">
    <source>
        <dbReference type="Proteomes" id="UP000799764"/>
    </source>
</evidence>
<dbReference type="Proteomes" id="UP000799764">
    <property type="component" value="Unassembled WGS sequence"/>
</dbReference>
<dbReference type="PANTHER" id="PTHR33112:SF16">
    <property type="entry name" value="HETEROKARYON INCOMPATIBILITY DOMAIN-CONTAINING PROTEIN"/>
    <property type="match status" value="1"/>
</dbReference>
<accession>A0A9P4PU74</accession>
<dbReference type="OrthoDB" id="2958217at2759"/>
<evidence type="ECO:0000313" key="2">
    <source>
        <dbReference type="EMBL" id="KAF2450282.1"/>
    </source>
</evidence>
<sequence length="375" mass="42504">MATLKPLCTTCERAFTIRNDIFHDGGYWIIDDTSGIPHHIAAEELERSVEMGCFICKQLYRIIQKIRHDAQTRGESIDLPLFDEILCFQSVEGDGWFGRIFRILALDSYADLSFYCITKQVARKLGLRTSLDPSLRSPNDLKQAKAWLENFQLHHGQFNRRLPSTFVPNRLVHVRQLEKDSITSARLVTGTSLPSGTPYLSLSHCWGGSTFLTLTHANLRQFQTAIPVAELTAVFRDALYVAFQLGIPYIWIDSLCIIQDSPTDWEHTSKQMGEIYKRAVCNLSASAYKNGAQGLFTERGIYSSGVLPLQIDTQNGAFSTSAASLEDAQFYMLDESVFSKPWEKICNGPLFERAWVLQEQLLALRVLHFGRSEMF</sequence>
<evidence type="ECO:0000259" key="1">
    <source>
        <dbReference type="Pfam" id="PF06985"/>
    </source>
</evidence>
<dbReference type="PANTHER" id="PTHR33112">
    <property type="entry name" value="DOMAIN PROTEIN, PUTATIVE-RELATED"/>
    <property type="match status" value="1"/>
</dbReference>
<reference evidence="2" key="1">
    <citation type="journal article" date="2020" name="Stud. Mycol.">
        <title>101 Dothideomycetes genomes: a test case for predicting lifestyles and emergence of pathogens.</title>
        <authorList>
            <person name="Haridas S."/>
            <person name="Albert R."/>
            <person name="Binder M."/>
            <person name="Bloem J."/>
            <person name="Labutti K."/>
            <person name="Salamov A."/>
            <person name="Andreopoulos B."/>
            <person name="Baker S."/>
            <person name="Barry K."/>
            <person name="Bills G."/>
            <person name="Bluhm B."/>
            <person name="Cannon C."/>
            <person name="Castanera R."/>
            <person name="Culley D."/>
            <person name="Daum C."/>
            <person name="Ezra D."/>
            <person name="Gonzalez J."/>
            <person name="Henrissat B."/>
            <person name="Kuo A."/>
            <person name="Liang C."/>
            <person name="Lipzen A."/>
            <person name="Lutzoni F."/>
            <person name="Magnuson J."/>
            <person name="Mondo S."/>
            <person name="Nolan M."/>
            <person name="Ohm R."/>
            <person name="Pangilinan J."/>
            <person name="Park H.-J."/>
            <person name="Ramirez L."/>
            <person name="Alfaro M."/>
            <person name="Sun H."/>
            <person name="Tritt A."/>
            <person name="Yoshinaga Y."/>
            <person name="Zwiers L.-H."/>
            <person name="Turgeon B."/>
            <person name="Goodwin S."/>
            <person name="Spatafora J."/>
            <person name="Crous P."/>
            <person name="Grigoriev I."/>
        </authorList>
    </citation>
    <scope>NUCLEOTIDE SEQUENCE</scope>
    <source>
        <strain evidence="2">CBS 690.94</strain>
    </source>
</reference>
<name>A0A9P4PU74_9PLEO</name>
<dbReference type="AlphaFoldDB" id="A0A9P4PU74"/>
<feature type="domain" description="Heterokaryon incompatibility" evidence="1">
    <location>
        <begin position="199"/>
        <end position="359"/>
    </location>
</feature>
<dbReference type="EMBL" id="MU001493">
    <property type="protein sequence ID" value="KAF2450282.1"/>
    <property type="molecule type" value="Genomic_DNA"/>
</dbReference>
<comment type="caution">
    <text evidence="2">The sequence shown here is derived from an EMBL/GenBank/DDBJ whole genome shotgun (WGS) entry which is preliminary data.</text>
</comment>
<gene>
    <name evidence="2" type="ORF">P171DRAFT_426705</name>
</gene>
<dbReference type="InterPro" id="IPR010730">
    <property type="entry name" value="HET"/>
</dbReference>
<protein>
    <submittedName>
        <fullName evidence="2">HET-domain-containing protein</fullName>
    </submittedName>
</protein>
<dbReference type="Pfam" id="PF06985">
    <property type="entry name" value="HET"/>
    <property type="match status" value="1"/>
</dbReference>
<organism evidence="2 3">
    <name type="scientific">Karstenula rhodostoma CBS 690.94</name>
    <dbReference type="NCBI Taxonomy" id="1392251"/>
    <lineage>
        <taxon>Eukaryota</taxon>
        <taxon>Fungi</taxon>
        <taxon>Dikarya</taxon>
        <taxon>Ascomycota</taxon>
        <taxon>Pezizomycotina</taxon>
        <taxon>Dothideomycetes</taxon>
        <taxon>Pleosporomycetidae</taxon>
        <taxon>Pleosporales</taxon>
        <taxon>Massarineae</taxon>
        <taxon>Didymosphaeriaceae</taxon>
        <taxon>Karstenula</taxon>
    </lineage>
</organism>